<evidence type="ECO:0000313" key="1">
    <source>
        <dbReference type="EMBL" id="MDH1437357.1"/>
    </source>
</evidence>
<name>A0AA42QNV0_ACIJO</name>
<organism evidence="1 2">
    <name type="scientific">Acinetobacter johnsonii</name>
    <dbReference type="NCBI Taxonomy" id="40214"/>
    <lineage>
        <taxon>Bacteria</taxon>
        <taxon>Pseudomonadati</taxon>
        <taxon>Pseudomonadota</taxon>
        <taxon>Gammaproteobacteria</taxon>
        <taxon>Moraxellales</taxon>
        <taxon>Moraxellaceae</taxon>
        <taxon>Acinetobacter</taxon>
    </lineage>
</organism>
<dbReference type="EMBL" id="JAOCIL010000001">
    <property type="protein sequence ID" value="MDH1437357.1"/>
    <property type="molecule type" value="Genomic_DNA"/>
</dbReference>
<protein>
    <submittedName>
        <fullName evidence="1">Uncharacterized protein</fullName>
    </submittedName>
</protein>
<reference evidence="1" key="1">
    <citation type="submission" date="2022-09" db="EMBL/GenBank/DDBJ databases">
        <title>Intensive care unit water sources are persistently colonized with multi-drug resistant bacteria and are the site of extensive horizontal gene transfer of antibiotic resistance genes.</title>
        <authorList>
            <person name="Diorio-Toth L."/>
        </authorList>
    </citation>
    <scope>NUCLEOTIDE SEQUENCE</scope>
    <source>
        <strain evidence="1">GD03725</strain>
    </source>
</reference>
<proteinExistence type="predicted"/>
<accession>A0AA42QNV0</accession>
<evidence type="ECO:0000313" key="2">
    <source>
        <dbReference type="Proteomes" id="UP001161567"/>
    </source>
</evidence>
<sequence length="317" mass="36190">MLTKKYLSVAHTAYFCSTGARLALSHPSPSDIYQAASLIGKASAKSIEKALKGSNVAIMQAIQTIPWLNNAPWFNGNMSNISLNPYNANLGNLAYEHGLIQQNQTATINPLAVSYLSEHFQYRIQTIEFTKSLIEWSKPFEGSKQELDTIFRNIERSSSGFELQEFCLNYDTDQNNTIHLNGLEKFISNEIKIQLNHLEPDKCLAILLKKEPCLNKRMNLRYIVILQKDYIDEPSGFTDLSFFQSIKNTVESNSCYYFNYDSGCLNGFLANNRFSKKNPNYRERIRCLKSYLIGTDALYRVDGLQTSLEILYSKFVK</sequence>
<dbReference type="Proteomes" id="UP001161567">
    <property type="component" value="Unassembled WGS sequence"/>
</dbReference>
<dbReference type="AlphaFoldDB" id="A0AA42QNV0"/>
<dbReference type="RefSeq" id="WP_151706561.1">
    <property type="nucleotide sequence ID" value="NZ_JAOCEJ010000004.1"/>
</dbReference>
<gene>
    <name evidence="1" type="ORF">N5I27_02800</name>
</gene>
<comment type="caution">
    <text evidence="1">The sequence shown here is derived from an EMBL/GenBank/DDBJ whole genome shotgun (WGS) entry which is preliminary data.</text>
</comment>